<protein>
    <submittedName>
        <fullName evidence="2">Uncharacterized protein</fullName>
    </submittedName>
</protein>
<dbReference type="AlphaFoldDB" id="A0A833GZ92"/>
<evidence type="ECO:0000256" key="1">
    <source>
        <dbReference type="SAM" id="Phobius"/>
    </source>
</evidence>
<name>A0A833GZ92_9LEPT</name>
<feature type="transmembrane region" description="Helical" evidence="1">
    <location>
        <begin position="33"/>
        <end position="56"/>
    </location>
</feature>
<dbReference type="EMBL" id="WBUI01000020">
    <property type="protein sequence ID" value="KAB2930492.1"/>
    <property type="molecule type" value="Genomic_DNA"/>
</dbReference>
<feature type="transmembrane region" description="Helical" evidence="1">
    <location>
        <begin position="6"/>
        <end position="21"/>
    </location>
</feature>
<accession>A0A833GZ92</accession>
<keyword evidence="1" id="KW-0812">Transmembrane</keyword>
<dbReference type="Pfam" id="PF20181">
    <property type="entry name" value="DUF6544"/>
    <property type="match status" value="1"/>
</dbReference>
<sequence length="357" mass="39753">MLSFLTSALLLMHGLIHLIGFRRQDLSRPVRSAWLVCAALFVVSAMMVLLTESWWIVSAVALLLSQSLIAFHWKDAKAGTIVNVAVLVVILLGYGEHRFNRIAADELRILESNPIRGGTSPEITQADLNHLPSPVRLWLTRSGVVGQRHITGLNLTQTGKMRTTPDGSWMAFTAQQQFRVDAPGFLWTVNVKAAPGIALRGRDLLHSGRASMRIELLSLFPVADAKGPQIDQGAIVRFLAESIWFPTSALEPYMSWTAVSDSQARVTLTQDAQTVHADFFFDANGDIIAIEADRYMDRNGSSTLERWRIDIDPASKEAFLGLNGFPFHLPTKSTVTWKLKEGDFTWLKLKIADLKYQ</sequence>
<keyword evidence="1" id="KW-0472">Membrane</keyword>
<evidence type="ECO:0000313" key="2">
    <source>
        <dbReference type="EMBL" id="KAB2930492.1"/>
    </source>
</evidence>
<evidence type="ECO:0000313" key="3">
    <source>
        <dbReference type="Proteomes" id="UP000460298"/>
    </source>
</evidence>
<gene>
    <name evidence="2" type="ORF">F9K24_16685</name>
</gene>
<reference evidence="2 3" key="1">
    <citation type="submission" date="2019-10" db="EMBL/GenBank/DDBJ databases">
        <title>Extracellular Electron Transfer in a Candidatus Methanoperedens spp. Enrichment Culture.</title>
        <authorList>
            <person name="Berger S."/>
            <person name="Rangel Shaw D."/>
            <person name="Berben T."/>
            <person name="In 'T Zandt M."/>
            <person name="Frank J."/>
            <person name="Reimann J."/>
            <person name="Jetten M.S.M."/>
            <person name="Welte C.U."/>
        </authorList>
    </citation>
    <scope>NUCLEOTIDE SEQUENCE [LARGE SCALE GENOMIC DNA]</scope>
    <source>
        <strain evidence="2">SB12</strain>
    </source>
</reference>
<organism evidence="2 3">
    <name type="scientific">Leptonema illini</name>
    <dbReference type="NCBI Taxonomy" id="183"/>
    <lineage>
        <taxon>Bacteria</taxon>
        <taxon>Pseudomonadati</taxon>
        <taxon>Spirochaetota</taxon>
        <taxon>Spirochaetia</taxon>
        <taxon>Leptospirales</taxon>
        <taxon>Leptospiraceae</taxon>
        <taxon>Leptonema</taxon>
    </lineage>
</organism>
<proteinExistence type="predicted"/>
<dbReference type="InterPro" id="IPR046674">
    <property type="entry name" value="DUF6544"/>
</dbReference>
<dbReference type="Proteomes" id="UP000460298">
    <property type="component" value="Unassembled WGS sequence"/>
</dbReference>
<feature type="transmembrane region" description="Helical" evidence="1">
    <location>
        <begin position="76"/>
        <end position="94"/>
    </location>
</feature>
<comment type="caution">
    <text evidence="2">The sequence shown here is derived from an EMBL/GenBank/DDBJ whole genome shotgun (WGS) entry which is preliminary data.</text>
</comment>
<keyword evidence="1" id="KW-1133">Transmembrane helix</keyword>